<evidence type="ECO:0000313" key="2">
    <source>
        <dbReference type="EMBL" id="OAP86550.1"/>
    </source>
</evidence>
<keyword evidence="3" id="KW-1185">Reference proteome</keyword>
<accession>A0A179B537</accession>
<evidence type="ECO:0008006" key="4">
    <source>
        <dbReference type="Google" id="ProtNLM"/>
    </source>
</evidence>
<dbReference type="AlphaFoldDB" id="A0A179B537"/>
<evidence type="ECO:0000313" key="3">
    <source>
        <dbReference type="Proteomes" id="UP000078368"/>
    </source>
</evidence>
<keyword evidence="1" id="KW-0732">Signal</keyword>
<gene>
    <name evidence="2" type="ORF">A4H34_05315</name>
</gene>
<protein>
    <recommendedName>
        <fullName evidence="4">Lipoprotein</fullName>
    </recommendedName>
</protein>
<name>A0A179B537_9ACTO</name>
<comment type="caution">
    <text evidence="2">The sequence shown here is derived from an EMBL/GenBank/DDBJ whole genome shotgun (WGS) entry which is preliminary data.</text>
</comment>
<proteinExistence type="predicted"/>
<sequence length="191" mass="21519">MAANRWAQAKLVAATLACLLALAGCSGEPKVTGSPIVAPQVKFEMAGWGEPNYKNGYSEQDIERNLLLKMKLKGSSVGAILAVRSTHLSYGAKNWREENMKRYGGDPEGSSTKRGITPFVKPRKIGGRTAYGYSYYHAFFKRWSQAWLVDCMKGWICEIYIESPRDAPNLDPTLVDTALNNIKWWRKTFYR</sequence>
<feature type="signal peptide" evidence="1">
    <location>
        <begin position="1"/>
        <end position="23"/>
    </location>
</feature>
<feature type="chain" id="PRO_5039405563" description="Lipoprotein" evidence="1">
    <location>
        <begin position="24"/>
        <end position="191"/>
    </location>
</feature>
<dbReference type="Proteomes" id="UP000078368">
    <property type="component" value="Unassembled WGS sequence"/>
</dbReference>
<reference evidence="2 3" key="1">
    <citation type="submission" date="2016-04" db="EMBL/GenBank/DDBJ databases">
        <title>Peptidophaga gingivicola gen. nov., sp. nov., isolated from human subgingival plaque.</title>
        <authorList>
            <person name="Beall C.J."/>
            <person name="Mokrzan E.M."/>
            <person name="Griffen A.L."/>
            <person name="Leys E.J."/>
        </authorList>
    </citation>
    <scope>NUCLEOTIDE SEQUENCE [LARGE SCALE GENOMIC DNA]</scope>
    <source>
        <strain evidence="2 3">BA112</strain>
    </source>
</reference>
<organism evidence="2 3">
    <name type="scientific">Peptidiphaga gingivicola</name>
    <dbReference type="NCBI Taxonomy" id="2741497"/>
    <lineage>
        <taxon>Bacteria</taxon>
        <taxon>Bacillati</taxon>
        <taxon>Actinomycetota</taxon>
        <taxon>Actinomycetes</taxon>
        <taxon>Actinomycetales</taxon>
        <taxon>Actinomycetaceae</taxon>
        <taxon>Peptidiphaga</taxon>
    </lineage>
</organism>
<dbReference type="PROSITE" id="PS51257">
    <property type="entry name" value="PROKAR_LIPOPROTEIN"/>
    <property type="match status" value="1"/>
</dbReference>
<dbReference type="EMBL" id="LVZK01000001">
    <property type="protein sequence ID" value="OAP86550.1"/>
    <property type="molecule type" value="Genomic_DNA"/>
</dbReference>
<evidence type="ECO:0000256" key="1">
    <source>
        <dbReference type="SAM" id="SignalP"/>
    </source>
</evidence>